<dbReference type="Proteomes" id="UP001211907">
    <property type="component" value="Unassembled WGS sequence"/>
</dbReference>
<accession>A0AAD5SY95</accession>
<name>A0AAD5SY95_9FUNG</name>
<reference evidence="3" key="1">
    <citation type="submission" date="2020-05" db="EMBL/GenBank/DDBJ databases">
        <title>Phylogenomic resolution of chytrid fungi.</title>
        <authorList>
            <person name="Stajich J.E."/>
            <person name="Amses K."/>
            <person name="Simmons R."/>
            <person name="Seto K."/>
            <person name="Myers J."/>
            <person name="Bonds A."/>
            <person name="Quandt C.A."/>
            <person name="Barry K."/>
            <person name="Liu P."/>
            <person name="Grigoriev I."/>
            <person name="Longcore J.E."/>
            <person name="James T.Y."/>
        </authorList>
    </citation>
    <scope>NUCLEOTIDE SEQUENCE</scope>
    <source>
        <strain evidence="3">JEL0513</strain>
    </source>
</reference>
<sequence>MIRLPVLFALATFALSLPNQAVVFGSDTPSAGAAILALSFFNVTKITYTSDESIAFTSMPLNSSSGTANFSMIILGSGQLGTNFSPKLFFRELNNIKGFSPAQWSQIYSYQRTNNVRLIALYDVPGTGLSVSYSNSSTVASDIIKLSSASTIATIQAGLNTSYSVNFNSGGLGQIYPANILNTSAVTPVLNFIDSTTGQSTAAAVVYRFSETQQQMSFFYQTAAWDVSNSNSPSSVVKSVSSLTNAIWISWASDGYYCLKNYTDQTAHAGSVTPFASAAISVLPTFADFYIAYTTATSIRFMTLSLLQFKV</sequence>
<evidence type="ECO:0000313" key="4">
    <source>
        <dbReference type="Proteomes" id="UP001211907"/>
    </source>
</evidence>
<keyword evidence="1" id="KW-0732">Signal</keyword>
<dbReference type="Pfam" id="PF25116">
    <property type="entry name" value="CBM87_Agd3"/>
    <property type="match status" value="1"/>
</dbReference>
<comment type="caution">
    <text evidence="3">The sequence shown here is derived from an EMBL/GenBank/DDBJ whole genome shotgun (WGS) entry which is preliminary data.</text>
</comment>
<protein>
    <recommendedName>
        <fullName evidence="2">Agd3 CBM87 domain-containing protein</fullName>
    </recommendedName>
</protein>
<feature type="domain" description="Agd3 CBM87" evidence="2">
    <location>
        <begin position="22"/>
        <end position="227"/>
    </location>
</feature>
<evidence type="ECO:0000313" key="3">
    <source>
        <dbReference type="EMBL" id="KAJ3115990.1"/>
    </source>
</evidence>
<dbReference type="InterPro" id="IPR056827">
    <property type="entry name" value="CBM87_Agd3"/>
</dbReference>
<feature type="chain" id="PRO_5042239723" description="Agd3 CBM87 domain-containing protein" evidence="1">
    <location>
        <begin position="17"/>
        <end position="311"/>
    </location>
</feature>
<evidence type="ECO:0000259" key="2">
    <source>
        <dbReference type="Pfam" id="PF25116"/>
    </source>
</evidence>
<gene>
    <name evidence="3" type="ORF">HK100_001189</name>
</gene>
<dbReference type="EMBL" id="JADGJH010001257">
    <property type="protein sequence ID" value="KAJ3115990.1"/>
    <property type="molecule type" value="Genomic_DNA"/>
</dbReference>
<organism evidence="3 4">
    <name type="scientific">Physocladia obscura</name>
    <dbReference type="NCBI Taxonomy" id="109957"/>
    <lineage>
        <taxon>Eukaryota</taxon>
        <taxon>Fungi</taxon>
        <taxon>Fungi incertae sedis</taxon>
        <taxon>Chytridiomycota</taxon>
        <taxon>Chytridiomycota incertae sedis</taxon>
        <taxon>Chytridiomycetes</taxon>
        <taxon>Chytridiales</taxon>
        <taxon>Chytriomycetaceae</taxon>
        <taxon>Physocladia</taxon>
    </lineage>
</organism>
<evidence type="ECO:0000256" key="1">
    <source>
        <dbReference type="SAM" id="SignalP"/>
    </source>
</evidence>
<dbReference type="AlphaFoldDB" id="A0AAD5SY95"/>
<keyword evidence="4" id="KW-1185">Reference proteome</keyword>
<proteinExistence type="predicted"/>
<feature type="signal peptide" evidence="1">
    <location>
        <begin position="1"/>
        <end position="16"/>
    </location>
</feature>